<dbReference type="PANTHER" id="PTHR33784:SF47">
    <property type="entry name" value="F-BOX PLANT-LIKE PROTEIN"/>
    <property type="match status" value="1"/>
</dbReference>
<name>A0A2Z6MPF2_TRISU</name>
<dbReference type="PANTHER" id="PTHR33784">
    <property type="entry name" value="OS05G0482100 PROTEIN"/>
    <property type="match status" value="1"/>
</dbReference>
<dbReference type="InterPro" id="IPR040338">
    <property type="entry name" value="At1g67623-like"/>
</dbReference>
<organism evidence="2 3">
    <name type="scientific">Trifolium subterraneum</name>
    <name type="common">Subterranean clover</name>
    <dbReference type="NCBI Taxonomy" id="3900"/>
    <lineage>
        <taxon>Eukaryota</taxon>
        <taxon>Viridiplantae</taxon>
        <taxon>Streptophyta</taxon>
        <taxon>Embryophyta</taxon>
        <taxon>Tracheophyta</taxon>
        <taxon>Spermatophyta</taxon>
        <taxon>Magnoliopsida</taxon>
        <taxon>eudicotyledons</taxon>
        <taxon>Gunneridae</taxon>
        <taxon>Pentapetalae</taxon>
        <taxon>rosids</taxon>
        <taxon>fabids</taxon>
        <taxon>Fabales</taxon>
        <taxon>Fabaceae</taxon>
        <taxon>Papilionoideae</taxon>
        <taxon>50 kb inversion clade</taxon>
        <taxon>NPAAA clade</taxon>
        <taxon>Hologalegina</taxon>
        <taxon>IRL clade</taxon>
        <taxon>Trifolieae</taxon>
        <taxon>Trifolium</taxon>
    </lineage>
</organism>
<sequence>MSSLRAMKEINKVKNKHISIVKALPKDLVVEIVAKVASRSMADLCKVKLSCKEFLDASEDGHVYQHASMDNFALVPLSWFREEKETSFLSRCRESGNSEILYREGMVQYFSTLMVNLGLENLKKAALQGHDEAKYVYSMLLMANCEDEEGRKLGFDLFAELKNSMGVSVANCRKRVKCFIQSMWIRNRVVVSNQQSCLCCSSNTCHSIGTENMKKYSTWLANEVDSDGVLCKHCDELRLFCNVFCV</sequence>
<evidence type="ECO:0000259" key="1">
    <source>
        <dbReference type="Pfam" id="PF23310"/>
    </source>
</evidence>
<dbReference type="Pfam" id="PF23310">
    <property type="entry name" value="TPR_27"/>
    <property type="match status" value="1"/>
</dbReference>
<keyword evidence="3" id="KW-1185">Reference proteome</keyword>
<feature type="domain" description="At2g35280-like TPR" evidence="1">
    <location>
        <begin position="74"/>
        <end position="181"/>
    </location>
</feature>
<evidence type="ECO:0000313" key="3">
    <source>
        <dbReference type="Proteomes" id="UP000242715"/>
    </source>
</evidence>
<gene>
    <name evidence="2" type="ORF">TSUD_70730</name>
</gene>
<dbReference type="EMBL" id="DF973311">
    <property type="protein sequence ID" value="GAU25420.1"/>
    <property type="molecule type" value="Genomic_DNA"/>
</dbReference>
<proteinExistence type="predicted"/>
<dbReference type="AlphaFoldDB" id="A0A2Z6MPF2"/>
<dbReference type="OrthoDB" id="1865546at2759"/>
<accession>A0A2Z6MPF2</accession>
<dbReference type="Proteomes" id="UP000242715">
    <property type="component" value="Unassembled WGS sequence"/>
</dbReference>
<reference evidence="3" key="1">
    <citation type="journal article" date="2017" name="Front. Plant Sci.">
        <title>Climate Clever Clovers: New Paradigm to Reduce the Environmental Footprint of Ruminants by Breeding Low Methanogenic Forages Utilizing Haplotype Variation.</title>
        <authorList>
            <person name="Kaur P."/>
            <person name="Appels R."/>
            <person name="Bayer P.E."/>
            <person name="Keeble-Gagnere G."/>
            <person name="Wang J."/>
            <person name="Hirakawa H."/>
            <person name="Shirasawa K."/>
            <person name="Vercoe P."/>
            <person name="Stefanova K."/>
            <person name="Durmic Z."/>
            <person name="Nichols P."/>
            <person name="Revell C."/>
            <person name="Isobe S.N."/>
            <person name="Edwards D."/>
            <person name="Erskine W."/>
        </authorList>
    </citation>
    <scope>NUCLEOTIDE SEQUENCE [LARGE SCALE GENOMIC DNA]</scope>
    <source>
        <strain evidence="3">cv. Daliak</strain>
    </source>
</reference>
<dbReference type="InterPro" id="IPR057136">
    <property type="entry name" value="At2g35280_TPR_dom"/>
</dbReference>
<evidence type="ECO:0000313" key="2">
    <source>
        <dbReference type="EMBL" id="GAU25420.1"/>
    </source>
</evidence>
<protein>
    <recommendedName>
        <fullName evidence="1">At2g35280-like TPR domain-containing protein</fullName>
    </recommendedName>
</protein>